<sequence length="87" mass="10302">MSDGAPNLPRPEDNVEPEPYRKHFQNKQASQFVDPCVAASKASMECMNRNDYDRNECMEYFQAYRDCKKTWMEQRKNDRQTGRYTGP</sequence>
<dbReference type="PROSITE" id="PS51808">
    <property type="entry name" value="CHCH"/>
    <property type="match status" value="1"/>
</dbReference>
<dbReference type="SUPFAM" id="SSF47072">
    <property type="entry name" value="Cysteine alpha-hairpin motif"/>
    <property type="match status" value="1"/>
</dbReference>
<dbReference type="GO" id="GO:0033108">
    <property type="term" value="P:mitochondrial respiratory chain complex assembly"/>
    <property type="evidence" value="ECO:0007669"/>
    <property type="project" value="TreeGrafter"/>
</dbReference>
<protein>
    <recommendedName>
        <fullName evidence="8">CHCH domain-containing protein</fullName>
    </recommendedName>
</protein>
<evidence type="ECO:0000313" key="6">
    <source>
        <dbReference type="EMBL" id="KIY52990.1"/>
    </source>
</evidence>
<comment type="subcellular location">
    <subcellularLocation>
        <location evidence="2">Mitochondrion intermembrane space</location>
    </subcellularLocation>
</comment>
<dbReference type="PANTHER" id="PTHR46811">
    <property type="entry name" value="COILED-COIL-HELIX-COILED-COIL-HELIX DOMAIN-CONTAINING PROTEIN 7"/>
    <property type="match status" value="1"/>
</dbReference>
<keyword evidence="7" id="KW-1185">Reference proteome</keyword>
<feature type="region of interest" description="Disordered" evidence="5">
    <location>
        <begin position="1"/>
        <end position="27"/>
    </location>
</feature>
<dbReference type="Gene3D" id="1.10.287.1130">
    <property type="entry name" value="CytochromE C oxidase copper chaperone"/>
    <property type="match status" value="1"/>
</dbReference>
<evidence type="ECO:0000256" key="1">
    <source>
        <dbReference type="ARBA" id="ARBA00003875"/>
    </source>
</evidence>
<organism evidence="6 7">
    <name type="scientific">Fistulina hepatica ATCC 64428</name>
    <dbReference type="NCBI Taxonomy" id="1128425"/>
    <lineage>
        <taxon>Eukaryota</taxon>
        <taxon>Fungi</taxon>
        <taxon>Dikarya</taxon>
        <taxon>Basidiomycota</taxon>
        <taxon>Agaricomycotina</taxon>
        <taxon>Agaricomycetes</taxon>
        <taxon>Agaricomycetidae</taxon>
        <taxon>Agaricales</taxon>
        <taxon>Fistulinaceae</taxon>
        <taxon>Fistulina</taxon>
    </lineage>
</organism>
<evidence type="ECO:0008006" key="8">
    <source>
        <dbReference type="Google" id="ProtNLM"/>
    </source>
</evidence>
<accession>A0A0D7AM94</accession>
<name>A0A0D7AM94_9AGAR</name>
<dbReference type="PANTHER" id="PTHR46811:SF1">
    <property type="entry name" value="COILED-COIL-HELIX-COILED-COIL-HELIX DOMAIN-CONTAINING PROTEIN 7"/>
    <property type="match status" value="1"/>
</dbReference>
<comment type="function">
    <text evidence="1">Required for the assembly of cytochrome c oxidase.</text>
</comment>
<dbReference type="Proteomes" id="UP000054144">
    <property type="component" value="Unassembled WGS sequence"/>
</dbReference>
<dbReference type="GO" id="GO:0005758">
    <property type="term" value="C:mitochondrial intermembrane space"/>
    <property type="evidence" value="ECO:0007669"/>
    <property type="project" value="UniProtKB-SubCell"/>
</dbReference>
<dbReference type="OrthoDB" id="9971592at2759"/>
<keyword evidence="3" id="KW-0496">Mitochondrion</keyword>
<dbReference type="InterPro" id="IPR009069">
    <property type="entry name" value="Cys_alpha_HP_mot_SF"/>
</dbReference>
<evidence type="ECO:0000313" key="7">
    <source>
        <dbReference type="Proteomes" id="UP000054144"/>
    </source>
</evidence>
<evidence type="ECO:0000256" key="5">
    <source>
        <dbReference type="SAM" id="MobiDB-lite"/>
    </source>
</evidence>
<feature type="compositionally biased region" description="Basic and acidic residues" evidence="5">
    <location>
        <begin position="10"/>
        <end position="21"/>
    </location>
</feature>
<proteinExistence type="predicted"/>
<reference evidence="6 7" key="1">
    <citation type="journal article" date="2015" name="Fungal Genet. Biol.">
        <title>Evolution of novel wood decay mechanisms in Agaricales revealed by the genome sequences of Fistulina hepatica and Cylindrobasidium torrendii.</title>
        <authorList>
            <person name="Floudas D."/>
            <person name="Held B.W."/>
            <person name="Riley R."/>
            <person name="Nagy L.G."/>
            <person name="Koehler G."/>
            <person name="Ransdell A.S."/>
            <person name="Younus H."/>
            <person name="Chow J."/>
            <person name="Chiniquy J."/>
            <person name="Lipzen A."/>
            <person name="Tritt A."/>
            <person name="Sun H."/>
            <person name="Haridas S."/>
            <person name="LaButti K."/>
            <person name="Ohm R.A."/>
            <person name="Kues U."/>
            <person name="Blanchette R.A."/>
            <person name="Grigoriev I.V."/>
            <person name="Minto R.E."/>
            <person name="Hibbett D.S."/>
        </authorList>
    </citation>
    <scope>NUCLEOTIDE SEQUENCE [LARGE SCALE GENOMIC DNA]</scope>
    <source>
        <strain evidence="6 7">ATCC 64428</strain>
    </source>
</reference>
<keyword evidence="4" id="KW-1015">Disulfide bond</keyword>
<dbReference type="EMBL" id="KN881629">
    <property type="protein sequence ID" value="KIY52990.1"/>
    <property type="molecule type" value="Genomic_DNA"/>
</dbReference>
<dbReference type="AlphaFoldDB" id="A0A0D7AM94"/>
<evidence type="ECO:0000256" key="4">
    <source>
        <dbReference type="ARBA" id="ARBA00023157"/>
    </source>
</evidence>
<evidence type="ECO:0000256" key="3">
    <source>
        <dbReference type="ARBA" id="ARBA00023128"/>
    </source>
</evidence>
<gene>
    <name evidence="6" type="ORF">FISHEDRAFT_69448</name>
</gene>
<evidence type="ECO:0000256" key="2">
    <source>
        <dbReference type="ARBA" id="ARBA00004569"/>
    </source>
</evidence>
<dbReference type="InterPro" id="IPR051040">
    <property type="entry name" value="COX23"/>
</dbReference>